<feature type="compositionally biased region" description="Basic residues" evidence="1">
    <location>
        <begin position="46"/>
        <end position="57"/>
    </location>
</feature>
<name>A0A9K3NH23_HELAN</name>
<feature type="region of interest" description="Disordered" evidence="1">
    <location>
        <begin position="111"/>
        <end position="156"/>
    </location>
</feature>
<proteinExistence type="predicted"/>
<dbReference type="Proteomes" id="UP000215914">
    <property type="component" value="Unassembled WGS sequence"/>
</dbReference>
<evidence type="ECO:0000256" key="1">
    <source>
        <dbReference type="SAM" id="MobiDB-lite"/>
    </source>
</evidence>
<feature type="region of interest" description="Disordered" evidence="1">
    <location>
        <begin position="41"/>
        <end position="79"/>
    </location>
</feature>
<feature type="compositionally biased region" description="Acidic residues" evidence="1">
    <location>
        <begin position="134"/>
        <end position="143"/>
    </location>
</feature>
<sequence length="177" mass="19023">MTSAGKEILYLSSEESVGSSNGELCSWSNIFAGVLRDLGIDPEEKKKKKPSKKKKKVITIYPEPTSKKGGSSRATTGAFEKGTLRFRQSNLEYYVIASDSLEGLSRIGEKKTNAAGSKSSGNPDAGATPSSIALDEDEEEEEEPAVKLISRKRRREETVVGAQVAALSLQILSGLVL</sequence>
<evidence type="ECO:0000313" key="3">
    <source>
        <dbReference type="Proteomes" id="UP000215914"/>
    </source>
</evidence>
<dbReference type="PANTHER" id="PTHR31099:SF49">
    <property type="entry name" value="MYOSIN HEAVY CHAIN-LIKE PROTEIN"/>
    <property type="match status" value="1"/>
</dbReference>
<accession>A0A9K3NH23</accession>
<dbReference type="Gramene" id="mRNA:HanXRQr2_Chr07g0302291">
    <property type="protein sequence ID" value="CDS:HanXRQr2_Chr07g0302291.1"/>
    <property type="gene ID" value="HanXRQr2_Chr07g0302291"/>
</dbReference>
<reference evidence="2" key="1">
    <citation type="journal article" date="2017" name="Nature">
        <title>The sunflower genome provides insights into oil metabolism, flowering and Asterid evolution.</title>
        <authorList>
            <person name="Badouin H."/>
            <person name="Gouzy J."/>
            <person name="Grassa C.J."/>
            <person name="Murat F."/>
            <person name="Staton S.E."/>
            <person name="Cottret L."/>
            <person name="Lelandais-Briere C."/>
            <person name="Owens G.L."/>
            <person name="Carrere S."/>
            <person name="Mayjonade B."/>
            <person name="Legrand L."/>
            <person name="Gill N."/>
            <person name="Kane N.C."/>
            <person name="Bowers J.E."/>
            <person name="Hubner S."/>
            <person name="Bellec A."/>
            <person name="Berard A."/>
            <person name="Berges H."/>
            <person name="Blanchet N."/>
            <person name="Boniface M.C."/>
            <person name="Brunel D."/>
            <person name="Catrice O."/>
            <person name="Chaidir N."/>
            <person name="Claudel C."/>
            <person name="Donnadieu C."/>
            <person name="Faraut T."/>
            <person name="Fievet G."/>
            <person name="Helmstetter N."/>
            <person name="King M."/>
            <person name="Knapp S.J."/>
            <person name="Lai Z."/>
            <person name="Le Paslier M.C."/>
            <person name="Lippi Y."/>
            <person name="Lorenzon L."/>
            <person name="Mandel J.R."/>
            <person name="Marage G."/>
            <person name="Marchand G."/>
            <person name="Marquand E."/>
            <person name="Bret-Mestries E."/>
            <person name="Morien E."/>
            <person name="Nambeesan S."/>
            <person name="Nguyen T."/>
            <person name="Pegot-Espagnet P."/>
            <person name="Pouilly N."/>
            <person name="Raftis F."/>
            <person name="Sallet E."/>
            <person name="Schiex T."/>
            <person name="Thomas J."/>
            <person name="Vandecasteele C."/>
            <person name="Vares D."/>
            <person name="Vear F."/>
            <person name="Vautrin S."/>
            <person name="Crespi M."/>
            <person name="Mangin B."/>
            <person name="Burke J.M."/>
            <person name="Salse J."/>
            <person name="Munos S."/>
            <person name="Vincourt P."/>
            <person name="Rieseberg L.H."/>
            <person name="Langlade N.B."/>
        </authorList>
    </citation>
    <scope>NUCLEOTIDE SEQUENCE</scope>
    <source>
        <tissue evidence="2">Leaves</tissue>
    </source>
</reference>
<dbReference type="PANTHER" id="PTHR31099">
    <property type="entry name" value="OS06G0165300 PROTEIN"/>
    <property type="match status" value="1"/>
</dbReference>
<dbReference type="AlphaFoldDB" id="A0A9K3NH23"/>
<organism evidence="2 3">
    <name type="scientific">Helianthus annuus</name>
    <name type="common">Common sunflower</name>
    <dbReference type="NCBI Taxonomy" id="4232"/>
    <lineage>
        <taxon>Eukaryota</taxon>
        <taxon>Viridiplantae</taxon>
        <taxon>Streptophyta</taxon>
        <taxon>Embryophyta</taxon>
        <taxon>Tracheophyta</taxon>
        <taxon>Spermatophyta</taxon>
        <taxon>Magnoliopsida</taxon>
        <taxon>eudicotyledons</taxon>
        <taxon>Gunneridae</taxon>
        <taxon>Pentapetalae</taxon>
        <taxon>asterids</taxon>
        <taxon>campanulids</taxon>
        <taxon>Asterales</taxon>
        <taxon>Asteraceae</taxon>
        <taxon>Asteroideae</taxon>
        <taxon>Heliantheae alliance</taxon>
        <taxon>Heliantheae</taxon>
        <taxon>Helianthus</taxon>
    </lineage>
</organism>
<gene>
    <name evidence="2" type="ORF">HanXRQr2_Chr07g0302291</name>
</gene>
<protein>
    <submittedName>
        <fullName evidence="2">Uncharacterized protein</fullName>
    </submittedName>
</protein>
<evidence type="ECO:0000313" key="2">
    <source>
        <dbReference type="EMBL" id="KAF5799238.1"/>
    </source>
</evidence>
<comment type="caution">
    <text evidence="2">The sequence shown here is derived from an EMBL/GenBank/DDBJ whole genome shotgun (WGS) entry which is preliminary data.</text>
</comment>
<dbReference type="EMBL" id="MNCJ02000322">
    <property type="protein sequence ID" value="KAF5799238.1"/>
    <property type="molecule type" value="Genomic_DNA"/>
</dbReference>
<keyword evidence="3" id="KW-1185">Reference proteome</keyword>
<reference evidence="2" key="2">
    <citation type="submission" date="2020-06" db="EMBL/GenBank/DDBJ databases">
        <title>Helianthus annuus Genome sequencing and assembly Release 2.</title>
        <authorList>
            <person name="Gouzy J."/>
            <person name="Langlade N."/>
            <person name="Munos S."/>
        </authorList>
    </citation>
    <scope>NUCLEOTIDE SEQUENCE</scope>
    <source>
        <tissue evidence="2">Leaves</tissue>
    </source>
</reference>